<evidence type="ECO:0000256" key="5">
    <source>
        <dbReference type="ARBA" id="ARBA00022741"/>
    </source>
</evidence>
<evidence type="ECO:0000256" key="6">
    <source>
        <dbReference type="ARBA" id="ARBA00022840"/>
    </source>
</evidence>
<dbReference type="OrthoDB" id="9803151at2"/>
<dbReference type="PANTHER" id="PTHR37940">
    <property type="entry name" value="LYSINE--TRNA LIGASE"/>
    <property type="match status" value="1"/>
</dbReference>
<dbReference type="Gene3D" id="1.10.10.350">
    <property type="match status" value="1"/>
</dbReference>
<keyword evidence="4 10" id="KW-0436">Ligase</keyword>
<dbReference type="NCBIfam" id="TIGR00467">
    <property type="entry name" value="lysS_arch"/>
    <property type="match status" value="1"/>
</dbReference>
<dbReference type="NCBIfam" id="NF001968">
    <property type="entry name" value="PRK00750.1-2"/>
    <property type="match status" value="1"/>
</dbReference>
<dbReference type="GO" id="GO:0005524">
    <property type="term" value="F:ATP binding"/>
    <property type="evidence" value="ECO:0007669"/>
    <property type="project" value="UniProtKB-UniRule"/>
</dbReference>
<keyword evidence="3 10" id="KW-0963">Cytoplasm</keyword>
<evidence type="ECO:0000256" key="8">
    <source>
        <dbReference type="ARBA" id="ARBA00023146"/>
    </source>
</evidence>
<comment type="catalytic activity">
    <reaction evidence="9 10">
        <text>tRNA(Lys) + L-lysine + ATP = L-lysyl-tRNA(Lys) + AMP + diphosphate</text>
        <dbReference type="Rhea" id="RHEA:20792"/>
        <dbReference type="Rhea" id="RHEA-COMP:9696"/>
        <dbReference type="Rhea" id="RHEA-COMP:9697"/>
        <dbReference type="ChEBI" id="CHEBI:30616"/>
        <dbReference type="ChEBI" id="CHEBI:32551"/>
        <dbReference type="ChEBI" id="CHEBI:33019"/>
        <dbReference type="ChEBI" id="CHEBI:78442"/>
        <dbReference type="ChEBI" id="CHEBI:78529"/>
        <dbReference type="ChEBI" id="CHEBI:456215"/>
        <dbReference type="EC" id="6.1.1.6"/>
    </reaction>
</comment>
<evidence type="ECO:0000256" key="3">
    <source>
        <dbReference type="ARBA" id="ARBA00022490"/>
    </source>
</evidence>
<dbReference type="GO" id="GO:0004824">
    <property type="term" value="F:lysine-tRNA ligase activity"/>
    <property type="evidence" value="ECO:0007669"/>
    <property type="project" value="UniProtKB-UniRule"/>
</dbReference>
<dbReference type="Gene3D" id="3.40.50.620">
    <property type="entry name" value="HUPs"/>
    <property type="match status" value="2"/>
</dbReference>
<evidence type="ECO:0000256" key="2">
    <source>
        <dbReference type="ARBA" id="ARBA00005594"/>
    </source>
</evidence>
<dbReference type="RefSeq" id="WP_109328927.1">
    <property type="nucleotide sequence ID" value="NZ_CP029353.1"/>
</dbReference>
<reference evidence="13" key="1">
    <citation type="submission" date="2018-05" db="EMBL/GenBank/DDBJ databases">
        <title>Azospirillum thermophila sp. nov., a novel isolated from hot spring.</title>
        <authorList>
            <person name="Zhao Z."/>
        </authorList>
    </citation>
    <scope>NUCLEOTIDE SEQUENCE [LARGE SCALE GENOMIC DNA]</scope>
    <source>
        <strain evidence="13">CFH 70021</strain>
    </source>
</reference>
<dbReference type="PROSITE" id="PS00178">
    <property type="entry name" value="AA_TRNA_LIGASE_I"/>
    <property type="match status" value="1"/>
</dbReference>
<dbReference type="Pfam" id="PF19269">
    <property type="entry name" value="Anticodon_2"/>
    <property type="match status" value="1"/>
</dbReference>
<evidence type="ECO:0000259" key="11">
    <source>
        <dbReference type="Pfam" id="PF19269"/>
    </source>
</evidence>
<dbReference type="AlphaFoldDB" id="A0A2S2CSW1"/>
<keyword evidence="5 10" id="KW-0547">Nucleotide-binding</keyword>
<proteinExistence type="inferred from homology"/>
<evidence type="ECO:0000313" key="12">
    <source>
        <dbReference type="EMBL" id="AWK87601.1"/>
    </source>
</evidence>
<feature type="binding site" evidence="10">
    <location>
        <position position="293"/>
    </location>
    <ligand>
        <name>ATP</name>
        <dbReference type="ChEBI" id="CHEBI:30616"/>
    </ligand>
</feature>
<dbReference type="SUPFAM" id="SSF52374">
    <property type="entry name" value="Nucleotidylyl transferase"/>
    <property type="match status" value="1"/>
</dbReference>
<evidence type="ECO:0000256" key="4">
    <source>
        <dbReference type="ARBA" id="ARBA00022598"/>
    </source>
</evidence>
<keyword evidence="6 10" id="KW-0067">ATP-binding</keyword>
<feature type="short sequence motif" description="'KMSKS' region" evidence="10">
    <location>
        <begin position="290"/>
        <end position="294"/>
    </location>
</feature>
<accession>A0A2S2CSW1</accession>
<gene>
    <name evidence="10" type="primary">lysS</name>
    <name evidence="12" type="ORF">DEW08_16485</name>
</gene>
<comment type="similarity">
    <text evidence="2 10">Belongs to the class-I aminoacyl-tRNA synthetase family.</text>
</comment>
<dbReference type="Pfam" id="PF01921">
    <property type="entry name" value="tRNA-synt_1f"/>
    <property type="match status" value="1"/>
</dbReference>
<feature type="domain" description="Aminoacyl-tRNA synthetase class I anticodon-binding" evidence="11">
    <location>
        <begin position="418"/>
        <end position="514"/>
    </location>
</feature>
<dbReference type="InterPro" id="IPR045462">
    <property type="entry name" value="aa-tRNA-synth_I_cd-bd"/>
</dbReference>
<dbReference type="HAMAP" id="MF_00177">
    <property type="entry name" value="Lys_tRNA_synth_class1"/>
    <property type="match status" value="1"/>
</dbReference>
<keyword evidence="13" id="KW-1185">Reference proteome</keyword>
<evidence type="ECO:0000256" key="10">
    <source>
        <dbReference type="HAMAP-Rule" id="MF_00177"/>
    </source>
</evidence>
<dbReference type="GO" id="GO:0005737">
    <property type="term" value="C:cytoplasm"/>
    <property type="evidence" value="ECO:0007669"/>
    <property type="project" value="UniProtKB-SubCell"/>
</dbReference>
<dbReference type="Proteomes" id="UP000245629">
    <property type="component" value="Chromosome 2"/>
</dbReference>
<evidence type="ECO:0000256" key="1">
    <source>
        <dbReference type="ARBA" id="ARBA00004496"/>
    </source>
</evidence>
<evidence type="ECO:0000256" key="7">
    <source>
        <dbReference type="ARBA" id="ARBA00022917"/>
    </source>
</evidence>
<dbReference type="SUPFAM" id="SSF48163">
    <property type="entry name" value="An anticodon-binding domain of class I aminoacyl-tRNA synthetases"/>
    <property type="match status" value="1"/>
</dbReference>
<dbReference type="InterPro" id="IPR002904">
    <property type="entry name" value="Lys-tRNA-ligase"/>
</dbReference>
<name>A0A2S2CSW1_9PROT</name>
<dbReference type="GO" id="GO:0000049">
    <property type="term" value="F:tRNA binding"/>
    <property type="evidence" value="ECO:0007669"/>
    <property type="project" value="InterPro"/>
</dbReference>
<dbReference type="InterPro" id="IPR001412">
    <property type="entry name" value="aa-tRNA-synth_I_CS"/>
</dbReference>
<dbReference type="InterPro" id="IPR008925">
    <property type="entry name" value="aa_tRNA-synth_I_cd-bd_sf"/>
</dbReference>
<evidence type="ECO:0000256" key="9">
    <source>
        <dbReference type="ARBA" id="ARBA00048573"/>
    </source>
</evidence>
<sequence length="522" mass="58117">MTGERDLALQAKAWPFEEARKLAARFAKAPPAKGYVLFETGYGPSGLPHIGTFGEVARTTMVRQAFQRMSDIPTKLFCFSDDMDGLRKVPDNVPNKDLVAANLGKPLTQVPDPFGTHDSFGAHNNARLRAFLDSFGFEYEFQSSTDWYKSGRFDEALLGVLRRYDEIMAVMLPTLGEERRATYSPFLPVSPSTGRVLQVPVLERDVDAGTIVFQDEDGRKVELPVTGGHVKLQWKPDWGMRWHALGVDYEMSGKDLIPSVELAGKICRILGSTPPEGFNYELFLDDKGQKISKSKGNGLTMEEWLAYAPPESLALYMFQKPKSAKRLYFDVIPRAVDEYLAFVARFPAEEPAKQIENPAWHIHDGKPPAVRSDVSFNLLLNLAGAANAETKDVMWGFISRYAPEATPENSPFLDKLVGYAVRYYQDQVKPTKQYRAPTEAERAALQDLLAKLGGLPADATAEAIQNEVFEVGKTHGFTELRAWFQALYEILLGQTTGPRMGSFIQLYGLEETKALIAGKLAA</sequence>
<dbReference type="InterPro" id="IPR014729">
    <property type="entry name" value="Rossmann-like_a/b/a_fold"/>
</dbReference>
<feature type="short sequence motif" description="'HIGH' region" evidence="10">
    <location>
        <begin position="44"/>
        <end position="52"/>
    </location>
</feature>
<keyword evidence="8 10" id="KW-0030">Aminoacyl-tRNA synthetase</keyword>
<evidence type="ECO:0000313" key="13">
    <source>
        <dbReference type="Proteomes" id="UP000245629"/>
    </source>
</evidence>
<dbReference type="KEGG" id="azz:DEW08_16485"/>
<dbReference type="InterPro" id="IPR020751">
    <property type="entry name" value="aa-tRNA-synth_I_codon-bd_sub2"/>
</dbReference>
<protein>
    <recommendedName>
        <fullName evidence="10">Lysine--tRNA ligase</fullName>
        <ecNumber evidence="10">6.1.1.6</ecNumber>
    </recommendedName>
    <alternativeName>
        <fullName evidence="10">Lysyl-tRNA synthetase</fullName>
        <shortName evidence="10">LysRS</shortName>
    </alternativeName>
</protein>
<dbReference type="GO" id="GO:0006430">
    <property type="term" value="P:lysyl-tRNA aminoacylation"/>
    <property type="evidence" value="ECO:0007669"/>
    <property type="project" value="UniProtKB-UniRule"/>
</dbReference>
<organism evidence="12 13">
    <name type="scientific">Azospirillum thermophilum</name>
    <dbReference type="NCBI Taxonomy" id="2202148"/>
    <lineage>
        <taxon>Bacteria</taxon>
        <taxon>Pseudomonadati</taxon>
        <taxon>Pseudomonadota</taxon>
        <taxon>Alphaproteobacteria</taxon>
        <taxon>Rhodospirillales</taxon>
        <taxon>Azospirillaceae</taxon>
        <taxon>Azospirillum</taxon>
    </lineage>
</organism>
<dbReference type="EC" id="6.1.1.6" evidence="10"/>
<comment type="subcellular location">
    <subcellularLocation>
        <location evidence="1 10">Cytoplasm</location>
    </subcellularLocation>
</comment>
<dbReference type="EMBL" id="CP029353">
    <property type="protein sequence ID" value="AWK87601.1"/>
    <property type="molecule type" value="Genomic_DNA"/>
</dbReference>
<dbReference type="PANTHER" id="PTHR37940:SF1">
    <property type="entry name" value="LYSINE--TRNA LIGASE"/>
    <property type="match status" value="1"/>
</dbReference>
<keyword evidence="7 10" id="KW-0648">Protein biosynthesis</keyword>